<evidence type="ECO:0000313" key="2">
    <source>
        <dbReference type="EMBL" id="KAF4031020.1"/>
    </source>
</evidence>
<comment type="caution">
    <text evidence="2">The sequence shown here is derived from an EMBL/GenBank/DDBJ whole genome shotgun (WGS) entry which is preliminary data.</text>
</comment>
<reference evidence="2" key="1">
    <citation type="submission" date="2020-04" db="EMBL/GenBank/DDBJ databases">
        <title>Hybrid Assembly of Korean Phytophthora infestans isolates.</title>
        <authorList>
            <person name="Prokchorchik M."/>
            <person name="Lee Y."/>
            <person name="Seo J."/>
            <person name="Cho J.-H."/>
            <person name="Park Y.-E."/>
            <person name="Jang D.-C."/>
            <person name="Im J.-S."/>
            <person name="Choi J.-G."/>
            <person name="Park H.-J."/>
            <person name="Lee G.-B."/>
            <person name="Lee Y.-G."/>
            <person name="Hong S.-Y."/>
            <person name="Cho K."/>
            <person name="Sohn K.H."/>
        </authorList>
    </citation>
    <scope>NUCLEOTIDE SEQUENCE</scope>
    <source>
        <strain evidence="2">KR_1_A1</strain>
    </source>
</reference>
<evidence type="ECO:0000313" key="3">
    <source>
        <dbReference type="Proteomes" id="UP000602510"/>
    </source>
</evidence>
<dbReference type="OMA" id="KAMWETQ"/>
<dbReference type="AlphaFoldDB" id="A0A833SSX6"/>
<keyword evidence="3" id="KW-1185">Reference proteome</keyword>
<dbReference type="Proteomes" id="UP000602510">
    <property type="component" value="Unassembled WGS sequence"/>
</dbReference>
<name>A0A833SSX6_PHYIN</name>
<sequence length="162" mass="18794">MAIPKPLAHAPIVKHEPPQHKRGRSLVFLAHHGGIDLTQAPTTTRHAKHKHHKHKHCHHSDHKHHRHRTSVSATPVYDQCLEEAMKLKTRILVEHRERPTRFRLSVMKRVVIPPVNIPKKLAVRRGSKDLVSGKRVPFTKAMWETQKRTYSKTHGLPVIHER</sequence>
<evidence type="ECO:0000256" key="1">
    <source>
        <dbReference type="SAM" id="MobiDB-lite"/>
    </source>
</evidence>
<dbReference type="EMBL" id="WSZM01000604">
    <property type="protein sequence ID" value="KAF4031020.1"/>
    <property type="molecule type" value="Genomic_DNA"/>
</dbReference>
<proteinExistence type="predicted"/>
<organism evidence="2 3">
    <name type="scientific">Phytophthora infestans</name>
    <name type="common">Potato late blight agent</name>
    <name type="synonym">Botrytis infestans</name>
    <dbReference type="NCBI Taxonomy" id="4787"/>
    <lineage>
        <taxon>Eukaryota</taxon>
        <taxon>Sar</taxon>
        <taxon>Stramenopiles</taxon>
        <taxon>Oomycota</taxon>
        <taxon>Peronosporomycetes</taxon>
        <taxon>Peronosporales</taxon>
        <taxon>Peronosporaceae</taxon>
        <taxon>Phytophthora</taxon>
    </lineage>
</organism>
<feature type="region of interest" description="Disordered" evidence="1">
    <location>
        <begin position="1"/>
        <end position="21"/>
    </location>
</feature>
<gene>
    <name evidence="2" type="ORF">GN244_ATG17114</name>
</gene>
<accession>A0A833SSX6</accession>
<protein>
    <submittedName>
        <fullName evidence="2">Uncharacterized protein</fullName>
    </submittedName>
</protein>